<dbReference type="EMBL" id="WIXE01009077">
    <property type="protein sequence ID" value="KAK5978733.1"/>
    <property type="molecule type" value="Genomic_DNA"/>
</dbReference>
<feature type="active site" evidence="9">
    <location>
        <position position="165"/>
    </location>
</feature>
<feature type="binding site" evidence="9">
    <location>
        <position position="164"/>
    </location>
    <ligand>
        <name>Zn(2+)</name>
        <dbReference type="ChEBI" id="CHEBI:29105"/>
        <note>catalytic</note>
    </ligand>
</feature>
<evidence type="ECO:0000256" key="9">
    <source>
        <dbReference type="PROSITE-ProRule" id="PRU01211"/>
    </source>
</evidence>
<keyword evidence="8" id="KW-0325">Glycoprotein</keyword>
<dbReference type="PANTHER" id="PTHR10127:SF813">
    <property type="entry name" value="ZINC METALLOPROTEINASE DPY-31"/>
    <property type="match status" value="1"/>
</dbReference>
<organism evidence="12 13">
    <name type="scientific">Trichostrongylus colubriformis</name>
    <name type="common">Black scour worm</name>
    <dbReference type="NCBI Taxonomy" id="6319"/>
    <lineage>
        <taxon>Eukaryota</taxon>
        <taxon>Metazoa</taxon>
        <taxon>Ecdysozoa</taxon>
        <taxon>Nematoda</taxon>
        <taxon>Chromadorea</taxon>
        <taxon>Rhabditida</taxon>
        <taxon>Rhabditina</taxon>
        <taxon>Rhabditomorpha</taxon>
        <taxon>Strongyloidea</taxon>
        <taxon>Trichostrongylidae</taxon>
        <taxon>Trichostrongylus</taxon>
    </lineage>
</organism>
<dbReference type="GO" id="GO:0018996">
    <property type="term" value="P:molting cycle, collagen and cuticulin-based cuticle"/>
    <property type="evidence" value="ECO:0007669"/>
    <property type="project" value="UniProtKB-ARBA"/>
</dbReference>
<protein>
    <recommendedName>
        <fullName evidence="10">Metalloendopeptidase</fullName>
        <ecNumber evidence="10">3.4.24.-</ecNumber>
    </recommendedName>
</protein>
<evidence type="ECO:0000256" key="5">
    <source>
        <dbReference type="ARBA" id="ARBA00022833"/>
    </source>
</evidence>
<dbReference type="GO" id="GO:0006508">
    <property type="term" value="P:proteolysis"/>
    <property type="evidence" value="ECO:0007669"/>
    <property type="project" value="UniProtKB-KW"/>
</dbReference>
<keyword evidence="3 9" id="KW-0479">Metal-binding</keyword>
<keyword evidence="5 9" id="KW-0862">Zinc</keyword>
<evidence type="ECO:0000256" key="4">
    <source>
        <dbReference type="ARBA" id="ARBA00022801"/>
    </source>
</evidence>
<dbReference type="FunFam" id="3.40.390.10:FF:000028">
    <property type="entry name" value="Zinc metalloproteinase"/>
    <property type="match status" value="1"/>
</dbReference>
<evidence type="ECO:0000313" key="12">
    <source>
        <dbReference type="EMBL" id="KAK5978733.1"/>
    </source>
</evidence>
<dbReference type="EC" id="3.4.24.-" evidence="10"/>
<dbReference type="Proteomes" id="UP001331761">
    <property type="component" value="Unassembled WGS sequence"/>
</dbReference>
<dbReference type="PRINTS" id="PR00480">
    <property type="entry name" value="ASTACIN"/>
</dbReference>
<evidence type="ECO:0000256" key="1">
    <source>
        <dbReference type="ARBA" id="ARBA00022536"/>
    </source>
</evidence>
<name>A0AAN8G1F1_TRICO</name>
<evidence type="ECO:0000256" key="7">
    <source>
        <dbReference type="ARBA" id="ARBA00023157"/>
    </source>
</evidence>
<comment type="caution">
    <text evidence="12">The sequence shown here is derived from an EMBL/GenBank/DDBJ whole genome shotgun (WGS) entry which is preliminary data.</text>
</comment>
<dbReference type="InterPro" id="IPR006026">
    <property type="entry name" value="Peptidase_Metallo"/>
</dbReference>
<dbReference type="AlphaFoldDB" id="A0AAN8G1F1"/>
<proteinExistence type="predicted"/>
<dbReference type="SMART" id="SM00235">
    <property type="entry name" value="ZnMc"/>
    <property type="match status" value="1"/>
</dbReference>
<dbReference type="PANTHER" id="PTHR10127">
    <property type="entry name" value="DISCOIDIN, CUB, EGF, LAMININ , AND ZINC METALLOPROTEASE DOMAIN CONTAINING"/>
    <property type="match status" value="1"/>
</dbReference>
<keyword evidence="1" id="KW-0245">EGF-like domain</keyword>
<keyword evidence="13" id="KW-1185">Reference proteome</keyword>
<dbReference type="CDD" id="cd04280">
    <property type="entry name" value="ZnMc_astacin_like"/>
    <property type="match status" value="1"/>
</dbReference>
<keyword evidence="2 9" id="KW-0645">Protease</keyword>
<evidence type="ECO:0000256" key="8">
    <source>
        <dbReference type="ARBA" id="ARBA00023180"/>
    </source>
</evidence>
<dbReference type="SUPFAM" id="SSF55486">
    <property type="entry name" value="Metalloproteases ('zincins'), catalytic domain"/>
    <property type="match status" value="1"/>
</dbReference>
<evidence type="ECO:0000259" key="11">
    <source>
        <dbReference type="PROSITE" id="PS51864"/>
    </source>
</evidence>
<evidence type="ECO:0000256" key="3">
    <source>
        <dbReference type="ARBA" id="ARBA00022723"/>
    </source>
</evidence>
<evidence type="ECO:0000256" key="10">
    <source>
        <dbReference type="RuleBase" id="RU361183"/>
    </source>
</evidence>
<sequence length="370" mass="42571">MLLRQIFIFTKTIHVENPSPTSTTIKFVPTECVEAQIYSGTGDIILFPEQAKQIYENALKTGQRRVKRKFIGSDLRRWDPTRPIIYSFDGSHTSREQRIIELALEHWHNITCLNFVRNDNAKSGNRIVFTDVDGCASNVGKHPLGEEQLVSLAPECIRLGVIAHEVAHALGFWHEQSRPDRDQFVNVRWENIDKDSKGQFLKEDPDDVDNAGVPYDYGSIMHYRSKAFSRYDDLYTISTFVTDYQKTIGIVVTVHRARVFDQRPLTLWCCFEVSTEAVVDSRLEHELFLQMVSGHRGLRGHRARPAVEHVVHECEHGSVRTEHAQENQLRLKSATHTHVMGSVPTRKLKTVNVEDSWHYYEEYGVNRSGQ</sequence>
<reference evidence="12 13" key="1">
    <citation type="submission" date="2019-10" db="EMBL/GenBank/DDBJ databases">
        <title>Assembly and Annotation for the nematode Trichostrongylus colubriformis.</title>
        <authorList>
            <person name="Martin J."/>
        </authorList>
    </citation>
    <scope>NUCLEOTIDE SEQUENCE [LARGE SCALE GENOMIC DNA]</scope>
    <source>
        <strain evidence="12">G859</strain>
        <tissue evidence="12">Whole worm</tissue>
    </source>
</reference>
<dbReference type="InterPro" id="IPR001506">
    <property type="entry name" value="Peptidase_M12A"/>
</dbReference>
<dbReference type="GO" id="GO:0008270">
    <property type="term" value="F:zinc ion binding"/>
    <property type="evidence" value="ECO:0007669"/>
    <property type="project" value="UniProtKB-UniRule"/>
</dbReference>
<evidence type="ECO:0000313" key="13">
    <source>
        <dbReference type="Proteomes" id="UP001331761"/>
    </source>
</evidence>
<feature type="binding site" evidence="9">
    <location>
        <position position="174"/>
    </location>
    <ligand>
        <name>Zn(2+)</name>
        <dbReference type="ChEBI" id="CHEBI:29105"/>
        <note>catalytic</note>
    </ligand>
</feature>
<keyword evidence="7" id="KW-1015">Disulfide bond</keyword>
<comment type="cofactor">
    <cofactor evidence="9 10">
        <name>Zn(2+)</name>
        <dbReference type="ChEBI" id="CHEBI:29105"/>
    </cofactor>
    <text evidence="9 10">Binds 1 zinc ion per subunit.</text>
</comment>
<gene>
    <name evidence="12" type="ORF">GCK32_008899</name>
</gene>
<keyword evidence="4 9" id="KW-0378">Hydrolase</keyword>
<evidence type="ECO:0000256" key="2">
    <source>
        <dbReference type="ARBA" id="ARBA00022670"/>
    </source>
</evidence>
<feature type="domain" description="Peptidase M12A" evidence="11">
    <location>
        <begin position="69"/>
        <end position="274"/>
    </location>
</feature>
<dbReference type="Pfam" id="PF01400">
    <property type="entry name" value="Astacin"/>
    <property type="match status" value="1"/>
</dbReference>
<accession>A0AAN8G1F1</accession>
<dbReference type="PROSITE" id="PS51864">
    <property type="entry name" value="ASTACIN"/>
    <property type="match status" value="1"/>
</dbReference>
<evidence type="ECO:0000256" key="6">
    <source>
        <dbReference type="ARBA" id="ARBA00023049"/>
    </source>
</evidence>
<dbReference type="InterPro" id="IPR034035">
    <property type="entry name" value="Astacin-like_dom"/>
</dbReference>
<keyword evidence="6 9" id="KW-0482">Metalloprotease</keyword>
<feature type="binding site" evidence="9">
    <location>
        <position position="168"/>
    </location>
    <ligand>
        <name>Zn(2+)</name>
        <dbReference type="ChEBI" id="CHEBI:29105"/>
        <note>catalytic</note>
    </ligand>
</feature>
<dbReference type="InterPro" id="IPR024079">
    <property type="entry name" value="MetalloPept_cat_dom_sf"/>
</dbReference>
<dbReference type="Gene3D" id="3.40.390.10">
    <property type="entry name" value="Collagenase (Catalytic Domain)"/>
    <property type="match status" value="1"/>
</dbReference>
<dbReference type="GO" id="GO:0004222">
    <property type="term" value="F:metalloendopeptidase activity"/>
    <property type="evidence" value="ECO:0007669"/>
    <property type="project" value="UniProtKB-UniRule"/>
</dbReference>
<comment type="caution">
    <text evidence="9">Lacks conserved residue(s) required for the propagation of feature annotation.</text>
</comment>